<dbReference type="Proteomes" id="UP001489897">
    <property type="component" value="Unassembled WGS sequence"/>
</dbReference>
<gene>
    <name evidence="1" type="ORF">VSR73_18255</name>
</gene>
<sequence>MLTDNITRRIHGLGRAAASPRTRFLSKLSGIRDGTRAERKLRAAIRLFV</sequence>
<evidence type="ECO:0000313" key="2">
    <source>
        <dbReference type="Proteomes" id="UP001489897"/>
    </source>
</evidence>
<keyword evidence="2" id="KW-1185">Reference proteome</keyword>
<organism evidence="1 2">
    <name type="scientific">Paraburkholderia ferrariae</name>
    <dbReference type="NCBI Taxonomy" id="386056"/>
    <lineage>
        <taxon>Bacteria</taxon>
        <taxon>Pseudomonadati</taxon>
        <taxon>Pseudomonadota</taxon>
        <taxon>Betaproteobacteria</taxon>
        <taxon>Burkholderiales</taxon>
        <taxon>Burkholderiaceae</taxon>
        <taxon>Paraburkholderia</taxon>
    </lineage>
</organism>
<dbReference type="EMBL" id="JAYMRV010000005">
    <property type="protein sequence ID" value="MEM5423006.1"/>
    <property type="molecule type" value="Genomic_DNA"/>
</dbReference>
<name>A0ABU9RTY4_9BURK</name>
<evidence type="ECO:0000313" key="1">
    <source>
        <dbReference type="EMBL" id="MEM5423006.1"/>
    </source>
</evidence>
<proteinExistence type="predicted"/>
<accession>A0ABU9RTY4</accession>
<comment type="caution">
    <text evidence="1">The sequence shown here is derived from an EMBL/GenBank/DDBJ whole genome shotgun (WGS) entry which is preliminary data.</text>
</comment>
<reference evidence="1 2" key="1">
    <citation type="submission" date="2024-01" db="EMBL/GenBank/DDBJ databases">
        <title>The diversity of rhizobia nodulating Mimosa spp. in eleven states of Brazil covering several biomes is determined by host plant, location, and edaphic factors.</title>
        <authorList>
            <person name="Rouws L."/>
            <person name="Barauna A."/>
            <person name="Beukes C."/>
            <person name="De Faria S.M."/>
            <person name="Gross E."/>
            <person name="Dos Reis Junior F.B."/>
            <person name="Simon M."/>
            <person name="Maluk M."/>
            <person name="Odee D.W."/>
            <person name="Kenicer G."/>
            <person name="Young J.P.W."/>
            <person name="Reis V.M."/>
            <person name="Zilli J."/>
            <person name="James E.K."/>
        </authorList>
    </citation>
    <scope>NUCLEOTIDE SEQUENCE [LARGE SCALE GENOMIC DNA]</scope>
    <source>
        <strain evidence="1 2">JPY167</strain>
    </source>
</reference>
<dbReference type="RefSeq" id="WP_342947815.1">
    <property type="nucleotide sequence ID" value="NZ_JAYMRV010000005.1"/>
</dbReference>
<protein>
    <submittedName>
        <fullName evidence="1">Uncharacterized protein</fullName>
    </submittedName>
</protein>